<gene>
    <name evidence="3" type="ORF">ORV05_13845</name>
</gene>
<dbReference type="InterPro" id="IPR052897">
    <property type="entry name" value="Sec-Metab_Biosynth_Hydrolase"/>
</dbReference>
<feature type="compositionally biased region" description="Basic and acidic residues" evidence="1">
    <location>
        <begin position="1"/>
        <end position="19"/>
    </location>
</feature>
<dbReference type="Gene3D" id="3.40.50.1820">
    <property type="entry name" value="alpha/beta hydrolase"/>
    <property type="match status" value="1"/>
</dbReference>
<dbReference type="InterPro" id="IPR000073">
    <property type="entry name" value="AB_hydrolase_1"/>
</dbReference>
<feature type="region of interest" description="Disordered" evidence="1">
    <location>
        <begin position="1"/>
        <end position="25"/>
    </location>
</feature>
<proteinExistence type="predicted"/>
<keyword evidence="4" id="KW-1185">Reference proteome</keyword>
<dbReference type="GO" id="GO:0016787">
    <property type="term" value="F:hydrolase activity"/>
    <property type="evidence" value="ECO:0007669"/>
    <property type="project" value="UniProtKB-KW"/>
</dbReference>
<sequence length="311" mass="33895">MKRGDQGDLEWSTDHHWQKGPDMTRPSAPETVVLLVHGAWHSALHWAATQRALARHGLATIAIDLPGAGFGAPHPTGYFRTGQPGLASEKSALSEITMDHLTDVVLDALVAARTRYRNVVLVAHSAGGAPASVAAERAPELLDHLVYLSSFVPAGRPRFSDYIDAEENAGAVQVPPLGDPAELGAFRINPLSPDQADIDLIRRAFLNDLPPAASDSWRQFLHPDHPFSSFTTPVPLSPERWGRIARTFIRLTDDLALPLVTQDLMISEADRLTPDLPFQVRSLRGGHSPFATRPEELATLLATVSLQRPVR</sequence>
<protein>
    <submittedName>
        <fullName evidence="3">Alpha/beta fold hydrolase</fullName>
    </submittedName>
</protein>
<dbReference type="PANTHER" id="PTHR37017">
    <property type="entry name" value="AB HYDROLASE-1 DOMAIN-CONTAINING PROTEIN-RELATED"/>
    <property type="match status" value="1"/>
</dbReference>
<dbReference type="InterPro" id="IPR029058">
    <property type="entry name" value="AB_hydrolase_fold"/>
</dbReference>
<name>A0ABY7B8X4_9PSEU</name>
<dbReference type="RefSeq" id="WP_268758893.1">
    <property type="nucleotide sequence ID" value="NZ_CP113836.1"/>
</dbReference>
<dbReference type="EMBL" id="CP113836">
    <property type="protein sequence ID" value="WAL68800.1"/>
    <property type="molecule type" value="Genomic_DNA"/>
</dbReference>
<keyword evidence="3" id="KW-0378">Hydrolase</keyword>
<accession>A0ABY7B8X4</accession>
<evidence type="ECO:0000259" key="2">
    <source>
        <dbReference type="Pfam" id="PF12697"/>
    </source>
</evidence>
<dbReference type="SUPFAM" id="SSF53474">
    <property type="entry name" value="alpha/beta-Hydrolases"/>
    <property type="match status" value="1"/>
</dbReference>
<evidence type="ECO:0000313" key="3">
    <source>
        <dbReference type="EMBL" id="WAL68800.1"/>
    </source>
</evidence>
<dbReference type="Proteomes" id="UP001163203">
    <property type="component" value="Chromosome"/>
</dbReference>
<feature type="domain" description="AB hydrolase-1" evidence="2">
    <location>
        <begin position="33"/>
        <end position="298"/>
    </location>
</feature>
<reference evidence="3" key="1">
    <citation type="submission" date="2022-11" db="EMBL/GenBank/DDBJ databases">
        <authorList>
            <person name="Mo P."/>
        </authorList>
    </citation>
    <scope>NUCLEOTIDE SEQUENCE</scope>
    <source>
        <strain evidence="3">HUAS 11-8</strain>
    </source>
</reference>
<dbReference type="Pfam" id="PF12697">
    <property type="entry name" value="Abhydrolase_6"/>
    <property type="match status" value="1"/>
</dbReference>
<dbReference type="PANTHER" id="PTHR37017:SF11">
    <property type="entry name" value="ESTERASE_LIPASE_THIOESTERASE DOMAIN-CONTAINING PROTEIN"/>
    <property type="match status" value="1"/>
</dbReference>
<organism evidence="3 4">
    <name type="scientific">Amycolatopsis cynarae</name>
    <dbReference type="NCBI Taxonomy" id="2995223"/>
    <lineage>
        <taxon>Bacteria</taxon>
        <taxon>Bacillati</taxon>
        <taxon>Actinomycetota</taxon>
        <taxon>Actinomycetes</taxon>
        <taxon>Pseudonocardiales</taxon>
        <taxon>Pseudonocardiaceae</taxon>
        <taxon>Amycolatopsis</taxon>
    </lineage>
</organism>
<evidence type="ECO:0000256" key="1">
    <source>
        <dbReference type="SAM" id="MobiDB-lite"/>
    </source>
</evidence>
<evidence type="ECO:0000313" key="4">
    <source>
        <dbReference type="Proteomes" id="UP001163203"/>
    </source>
</evidence>